<proteinExistence type="predicted"/>
<evidence type="ECO:0000313" key="2">
    <source>
        <dbReference type="Proteomes" id="UP001489719"/>
    </source>
</evidence>
<gene>
    <name evidence="1" type="ORF">V1517DRAFT_356861</name>
</gene>
<evidence type="ECO:0000313" key="1">
    <source>
        <dbReference type="EMBL" id="KAK9319882.1"/>
    </source>
</evidence>
<name>A0ACC3TG81_9ASCO</name>
<accession>A0ACC3TG81</accession>
<dbReference type="EMBL" id="MU970156">
    <property type="protein sequence ID" value="KAK9319882.1"/>
    <property type="molecule type" value="Genomic_DNA"/>
</dbReference>
<dbReference type="Proteomes" id="UP001489719">
    <property type="component" value="Unassembled WGS sequence"/>
</dbReference>
<reference evidence="2" key="1">
    <citation type="journal article" date="2024" name="Front. Bioeng. Biotechnol.">
        <title>Genome-scale model development and genomic sequencing of the oleaginous clade Lipomyces.</title>
        <authorList>
            <person name="Czajka J.J."/>
            <person name="Han Y."/>
            <person name="Kim J."/>
            <person name="Mondo S.J."/>
            <person name="Hofstad B.A."/>
            <person name="Robles A."/>
            <person name="Haridas S."/>
            <person name="Riley R."/>
            <person name="LaButti K."/>
            <person name="Pangilinan J."/>
            <person name="Andreopoulos W."/>
            <person name="Lipzen A."/>
            <person name="Yan J."/>
            <person name="Wang M."/>
            <person name="Ng V."/>
            <person name="Grigoriev I.V."/>
            <person name="Spatafora J.W."/>
            <person name="Magnuson J.K."/>
            <person name="Baker S.E."/>
            <person name="Pomraning K.R."/>
        </authorList>
    </citation>
    <scope>NUCLEOTIDE SEQUENCE [LARGE SCALE GENOMIC DNA]</scope>
    <source>
        <strain evidence="2">CBS 10300</strain>
    </source>
</reference>
<keyword evidence="2" id="KW-1185">Reference proteome</keyword>
<organism evidence="1 2">
    <name type="scientific">Lipomyces orientalis</name>
    <dbReference type="NCBI Taxonomy" id="1233043"/>
    <lineage>
        <taxon>Eukaryota</taxon>
        <taxon>Fungi</taxon>
        <taxon>Dikarya</taxon>
        <taxon>Ascomycota</taxon>
        <taxon>Saccharomycotina</taxon>
        <taxon>Lipomycetes</taxon>
        <taxon>Lipomycetales</taxon>
        <taxon>Lipomycetaceae</taxon>
        <taxon>Lipomyces</taxon>
    </lineage>
</organism>
<sequence>MDTDIPFDARTLHFRLEGSSDQESAVLVLLTDMHIWDSAISLLKQEIPNVRFLRYGEWRHGLALLSRYGELPCVNQIVAVVIETRLAAGPFSHRCWLGWRNGLAFASRYPDRLDRFVACDFNVASTKRQVSEWDSRLHYGKTYGMSGVLANKVVATWLTADSRGSPEWKSVRETVGSWSLDEFEATAKAQYSYDETENMRSIQIPSLFVVGSEDGTLPEVMSAFPDKMRIGVSTCKEIRRSGHLPMRENASAFVIALTSFLAGTIAAND</sequence>
<protein>
    <submittedName>
        <fullName evidence="1">Uncharacterized protein</fullName>
    </submittedName>
</protein>
<comment type="caution">
    <text evidence="1">The sequence shown here is derived from an EMBL/GenBank/DDBJ whole genome shotgun (WGS) entry which is preliminary data.</text>
</comment>